<evidence type="ECO:0000259" key="1">
    <source>
        <dbReference type="Pfam" id="PF17851"/>
    </source>
</evidence>
<dbReference type="InterPro" id="IPR051795">
    <property type="entry name" value="Glycosyl_Hydrlase_43"/>
</dbReference>
<protein>
    <recommendedName>
        <fullName evidence="1">Beta-xylosidase C-terminal Concanavalin A-like domain-containing protein</fullName>
    </recommendedName>
</protein>
<accession>A0ABM9CB94</accession>
<dbReference type="SUPFAM" id="SSF49899">
    <property type="entry name" value="Concanavalin A-like lectins/glucanases"/>
    <property type="match status" value="1"/>
</dbReference>
<sequence length="146" mass="15889">MLCQKFPAPVFAATAKVSFQHIDEQNLAGLTVFGHSYRYTALQKTDTGFKLVFGEGSGNKESSSEEMTESVAVPHGVHEICLRVDVELEASCTFSYSWDGANYLPIGRGFEAVPGGWVGAKLGLFCLTKGEAASQGYVDIDWFHVE</sequence>
<dbReference type="PANTHER" id="PTHR42812:SF14">
    <property type="entry name" value="SECRETED PROTEIN"/>
    <property type="match status" value="1"/>
</dbReference>
<dbReference type="EMBL" id="CAKMMW010000008">
    <property type="protein sequence ID" value="CAH1207564.1"/>
    <property type="molecule type" value="Genomic_DNA"/>
</dbReference>
<proteinExistence type="predicted"/>
<dbReference type="InterPro" id="IPR041542">
    <property type="entry name" value="GH43_C2"/>
</dbReference>
<dbReference type="PANTHER" id="PTHR42812">
    <property type="entry name" value="BETA-XYLOSIDASE"/>
    <property type="match status" value="1"/>
</dbReference>
<gene>
    <name evidence="2" type="ORF">PAECIP111891_03033</name>
</gene>
<organism evidence="2 3">
    <name type="scientific">Paenibacillus allorhizoplanae</name>
    <dbReference type="NCBI Taxonomy" id="2905648"/>
    <lineage>
        <taxon>Bacteria</taxon>
        <taxon>Bacillati</taxon>
        <taxon>Bacillota</taxon>
        <taxon>Bacilli</taxon>
        <taxon>Bacillales</taxon>
        <taxon>Paenibacillaceae</taxon>
        <taxon>Paenibacillus</taxon>
    </lineage>
</organism>
<name>A0ABM9CB94_9BACL</name>
<evidence type="ECO:0000313" key="3">
    <source>
        <dbReference type="Proteomes" id="UP000838821"/>
    </source>
</evidence>
<feature type="domain" description="Beta-xylosidase C-terminal Concanavalin A-like" evidence="1">
    <location>
        <begin position="1"/>
        <end position="146"/>
    </location>
</feature>
<keyword evidence="3" id="KW-1185">Reference proteome</keyword>
<evidence type="ECO:0000313" key="2">
    <source>
        <dbReference type="EMBL" id="CAH1207564.1"/>
    </source>
</evidence>
<dbReference type="Proteomes" id="UP000838821">
    <property type="component" value="Unassembled WGS sequence"/>
</dbReference>
<reference evidence="2" key="1">
    <citation type="submission" date="2022-01" db="EMBL/GenBank/DDBJ databases">
        <authorList>
            <person name="Criscuolo A."/>
        </authorList>
    </citation>
    <scope>NUCLEOTIDE SEQUENCE</scope>
    <source>
        <strain evidence="2">CIP111891</strain>
    </source>
</reference>
<dbReference type="Gene3D" id="2.60.120.200">
    <property type="match status" value="1"/>
</dbReference>
<comment type="caution">
    <text evidence="2">The sequence shown here is derived from an EMBL/GenBank/DDBJ whole genome shotgun (WGS) entry which is preliminary data.</text>
</comment>
<dbReference type="InterPro" id="IPR013320">
    <property type="entry name" value="ConA-like_dom_sf"/>
</dbReference>
<dbReference type="Pfam" id="PF17851">
    <property type="entry name" value="GH43_C2"/>
    <property type="match status" value="1"/>
</dbReference>